<sequence length="72" mass="8523">MMRIIAAYHTEYPTAGVVHMRDMLRLRGYLVNAKRVRRLMRKMNILVIYPQKSLTKGTVASYVHPYLLRGFR</sequence>
<dbReference type="RefSeq" id="WP_165815142.1">
    <property type="nucleotide sequence ID" value="NZ_JBGYVJ010000110.1"/>
</dbReference>
<dbReference type="GeneID" id="95973185"/>
<keyword evidence="3" id="KW-1185">Reference proteome</keyword>
<name>A0A2U1F8A2_9PORP</name>
<comment type="caution">
    <text evidence="2">The sequence shown here is derived from an EMBL/GenBank/DDBJ whole genome shotgun (WGS) entry which is preliminary data.</text>
</comment>
<organism evidence="2 3">
    <name type="scientific">Porphyromonas loveana</name>
    <dbReference type="NCBI Taxonomy" id="1884669"/>
    <lineage>
        <taxon>Bacteria</taxon>
        <taxon>Pseudomonadati</taxon>
        <taxon>Bacteroidota</taxon>
        <taxon>Bacteroidia</taxon>
        <taxon>Bacteroidales</taxon>
        <taxon>Porphyromonadaceae</taxon>
        <taxon>Porphyromonas</taxon>
    </lineage>
</organism>
<evidence type="ECO:0000313" key="2">
    <source>
        <dbReference type="EMBL" id="PVZ08394.1"/>
    </source>
</evidence>
<dbReference type="AlphaFoldDB" id="A0A2U1F8A2"/>
<gene>
    <name evidence="2" type="ORF">C7382_11348</name>
</gene>
<evidence type="ECO:0000259" key="1">
    <source>
        <dbReference type="Pfam" id="PF13276"/>
    </source>
</evidence>
<evidence type="ECO:0000313" key="3">
    <source>
        <dbReference type="Proteomes" id="UP000245462"/>
    </source>
</evidence>
<dbReference type="InterPro" id="IPR025948">
    <property type="entry name" value="HTH-like_dom"/>
</dbReference>
<accession>A0A2U1F8A2</accession>
<dbReference type="EMBL" id="QEKY01000013">
    <property type="protein sequence ID" value="PVZ08394.1"/>
    <property type="molecule type" value="Genomic_DNA"/>
</dbReference>
<dbReference type="Proteomes" id="UP000245462">
    <property type="component" value="Unassembled WGS sequence"/>
</dbReference>
<feature type="domain" description="HTH-like" evidence="1">
    <location>
        <begin position="2"/>
        <end position="52"/>
    </location>
</feature>
<protein>
    <submittedName>
        <fullName evidence="2">Helix-turn-helix protein</fullName>
    </submittedName>
</protein>
<reference evidence="2 3" key="1">
    <citation type="submission" date="2018-04" db="EMBL/GenBank/DDBJ databases">
        <title>Genomic Encyclopedia of Type Strains, Phase IV (KMG-IV): sequencing the most valuable type-strain genomes for metagenomic binning, comparative biology and taxonomic classification.</title>
        <authorList>
            <person name="Goeker M."/>
        </authorList>
    </citation>
    <scope>NUCLEOTIDE SEQUENCE [LARGE SCALE GENOMIC DNA]</scope>
    <source>
        <strain evidence="2 3">DSM 28520</strain>
    </source>
</reference>
<proteinExistence type="predicted"/>
<dbReference type="Pfam" id="PF13276">
    <property type="entry name" value="HTH_21"/>
    <property type="match status" value="1"/>
</dbReference>